<name>A0A517DRD9_9FIRM</name>
<dbReference type="OrthoDB" id="5122730at2"/>
<feature type="transmembrane region" description="Helical" evidence="1">
    <location>
        <begin position="256"/>
        <end position="282"/>
    </location>
</feature>
<keyword evidence="1" id="KW-0812">Transmembrane</keyword>
<evidence type="ECO:0000313" key="3">
    <source>
        <dbReference type="Proteomes" id="UP000320776"/>
    </source>
</evidence>
<reference evidence="2 3" key="1">
    <citation type="submission" date="2019-02" db="EMBL/GenBank/DDBJ databases">
        <title>Closed genome of Sporomusa termitida DSM 4440.</title>
        <authorList>
            <person name="Poehlein A."/>
            <person name="Daniel R."/>
        </authorList>
    </citation>
    <scope>NUCLEOTIDE SEQUENCE [LARGE SCALE GENOMIC DNA]</scope>
    <source>
        <strain evidence="2 3">DSM 4440</strain>
    </source>
</reference>
<organism evidence="2 3">
    <name type="scientific">Sporomusa termitida</name>
    <dbReference type="NCBI Taxonomy" id="2377"/>
    <lineage>
        <taxon>Bacteria</taxon>
        <taxon>Bacillati</taxon>
        <taxon>Bacillota</taxon>
        <taxon>Negativicutes</taxon>
        <taxon>Selenomonadales</taxon>
        <taxon>Sporomusaceae</taxon>
        <taxon>Sporomusa</taxon>
    </lineage>
</organism>
<dbReference type="Pfam" id="PF11750">
    <property type="entry name" value="DUF3307"/>
    <property type="match status" value="1"/>
</dbReference>
<accession>A0A517DRD9</accession>
<keyword evidence="3" id="KW-1185">Reference proteome</keyword>
<evidence type="ECO:0000313" key="2">
    <source>
        <dbReference type="EMBL" id="QDR79934.1"/>
    </source>
</evidence>
<gene>
    <name evidence="2" type="ORF">SPTER_12370</name>
</gene>
<evidence type="ECO:0008006" key="4">
    <source>
        <dbReference type="Google" id="ProtNLM"/>
    </source>
</evidence>
<dbReference type="RefSeq" id="WP_144349516.1">
    <property type="nucleotide sequence ID" value="NZ_CP036259.1"/>
</dbReference>
<dbReference type="Proteomes" id="UP000320776">
    <property type="component" value="Chromosome"/>
</dbReference>
<dbReference type="KEGG" id="sted:SPTER_12370"/>
<keyword evidence="1" id="KW-1133">Transmembrane helix</keyword>
<dbReference type="EMBL" id="CP036259">
    <property type="protein sequence ID" value="QDR79934.1"/>
    <property type="molecule type" value="Genomic_DNA"/>
</dbReference>
<sequence length="285" mass="31767">MDVYIVLALMLLSHVITDFVLQTDRIAEGKRTNYKIMDSHVGCYLLTNLILLAPYLSFANYLWCLIIGLTFAHWLIDVQKVEYDQGHNSNGLASFFLDQFVHISLIGLSYPLLRDIQPTELFTALARFFSAHYPVFDLLTKQAICVYILILSGYLFNFKGATIITKMVLDKYLHLKAPAKFSVNQPADSRTAVAEAAASHLPAANAKNAGETIGNLERLIIVTMVIQQNYPAIGLVFAAKTIARYKQLEEKNFAEYFLIGTFTSLAVALFIGEAIVALQAFAGQQ</sequence>
<keyword evidence="1" id="KW-0472">Membrane</keyword>
<feature type="transmembrane region" description="Helical" evidence="1">
    <location>
        <begin position="44"/>
        <end position="72"/>
    </location>
</feature>
<proteinExistence type="predicted"/>
<evidence type="ECO:0000256" key="1">
    <source>
        <dbReference type="SAM" id="Phobius"/>
    </source>
</evidence>
<feature type="transmembrane region" description="Helical" evidence="1">
    <location>
        <begin position="92"/>
        <end position="113"/>
    </location>
</feature>
<protein>
    <recommendedName>
        <fullName evidence="4">DUF3307 domain-containing protein</fullName>
    </recommendedName>
</protein>
<dbReference type="AlphaFoldDB" id="A0A517DRD9"/>
<dbReference type="InterPro" id="IPR021737">
    <property type="entry name" value="Phage_phiKZ_Orf197"/>
</dbReference>
<feature type="transmembrane region" description="Helical" evidence="1">
    <location>
        <begin position="6"/>
        <end position="23"/>
    </location>
</feature>